<feature type="transmembrane region" description="Helical" evidence="9">
    <location>
        <begin position="36"/>
        <end position="55"/>
    </location>
</feature>
<feature type="transmembrane region" description="Helical" evidence="9">
    <location>
        <begin position="61"/>
        <end position="82"/>
    </location>
</feature>
<keyword evidence="11" id="KW-1185">Reference proteome</keyword>
<keyword evidence="7 9" id="KW-0472">Membrane</keyword>
<dbReference type="InterPro" id="IPR018456">
    <property type="entry name" value="PTR2_symporter_CS"/>
</dbReference>
<evidence type="ECO:0000256" key="3">
    <source>
        <dbReference type="ARBA" id="ARBA00022475"/>
    </source>
</evidence>
<dbReference type="InterPro" id="IPR036259">
    <property type="entry name" value="MFS_trans_sf"/>
</dbReference>
<proteinExistence type="inferred from homology"/>
<keyword evidence="6 9" id="KW-1133">Transmembrane helix</keyword>
<name>A0ABV2RFE5_9CAUL</name>
<dbReference type="PANTHER" id="PTHR23517">
    <property type="entry name" value="RESISTANCE PROTEIN MDTM, PUTATIVE-RELATED-RELATED"/>
    <property type="match status" value="1"/>
</dbReference>
<comment type="caution">
    <text evidence="10">The sequence shown here is derived from an EMBL/GenBank/DDBJ whole genome shotgun (WGS) entry which is preliminary data.</text>
</comment>
<feature type="transmembrane region" description="Helical" evidence="9">
    <location>
        <begin position="201"/>
        <end position="228"/>
    </location>
</feature>
<dbReference type="InterPro" id="IPR005279">
    <property type="entry name" value="Dipep/tripep_permease"/>
</dbReference>
<dbReference type="Proteomes" id="UP001549313">
    <property type="component" value="Unassembled WGS sequence"/>
</dbReference>
<dbReference type="SUPFAM" id="SSF103473">
    <property type="entry name" value="MFS general substrate transporter"/>
    <property type="match status" value="2"/>
</dbReference>
<comment type="subcellular location">
    <subcellularLocation>
        <location evidence="1">Cell membrane</location>
        <topology evidence="1">Multi-pass membrane protein</topology>
    </subcellularLocation>
    <subcellularLocation>
        <location evidence="8">Membrane</location>
        <topology evidence="8">Multi-pass membrane protein</topology>
    </subcellularLocation>
</comment>
<feature type="transmembrane region" description="Helical" evidence="9">
    <location>
        <begin position="307"/>
        <end position="329"/>
    </location>
</feature>
<feature type="transmembrane region" description="Helical" evidence="9">
    <location>
        <begin position="268"/>
        <end position="286"/>
    </location>
</feature>
<keyword evidence="5" id="KW-0653">Protein transport</keyword>
<keyword evidence="3" id="KW-1003">Cell membrane</keyword>
<evidence type="ECO:0000256" key="8">
    <source>
        <dbReference type="RuleBase" id="RU003755"/>
    </source>
</evidence>
<feature type="transmembrane region" description="Helical" evidence="9">
    <location>
        <begin position="552"/>
        <end position="574"/>
    </location>
</feature>
<feature type="transmembrane region" description="Helical" evidence="9">
    <location>
        <begin position="412"/>
        <end position="433"/>
    </location>
</feature>
<feature type="transmembrane region" description="Helical" evidence="9">
    <location>
        <begin position="91"/>
        <end position="108"/>
    </location>
</feature>
<evidence type="ECO:0000256" key="9">
    <source>
        <dbReference type="SAM" id="Phobius"/>
    </source>
</evidence>
<dbReference type="NCBIfam" id="TIGR00924">
    <property type="entry name" value="yjdL_sub1_fam"/>
    <property type="match status" value="1"/>
</dbReference>
<reference evidence="10 11" key="1">
    <citation type="submission" date="2024-06" db="EMBL/GenBank/DDBJ databases">
        <title>Sorghum-associated microbial communities from plants grown in Nebraska, USA.</title>
        <authorList>
            <person name="Schachtman D."/>
        </authorList>
    </citation>
    <scope>NUCLEOTIDE SEQUENCE [LARGE SCALE GENOMIC DNA]</scope>
    <source>
        <strain evidence="10 11">2814</strain>
    </source>
</reference>
<evidence type="ECO:0000256" key="5">
    <source>
        <dbReference type="ARBA" id="ARBA00022856"/>
    </source>
</evidence>
<gene>
    <name evidence="10" type="ORF">ABIE19_003267</name>
</gene>
<dbReference type="Pfam" id="PF00854">
    <property type="entry name" value="PTR2"/>
    <property type="match status" value="1"/>
</dbReference>
<feature type="transmembrane region" description="Helical" evidence="9">
    <location>
        <begin position="335"/>
        <end position="356"/>
    </location>
</feature>
<organism evidence="10 11">
    <name type="scientific">Brevundimonas faecalis</name>
    <dbReference type="NCBI Taxonomy" id="947378"/>
    <lineage>
        <taxon>Bacteria</taxon>
        <taxon>Pseudomonadati</taxon>
        <taxon>Pseudomonadota</taxon>
        <taxon>Alphaproteobacteria</taxon>
        <taxon>Caulobacterales</taxon>
        <taxon>Caulobacteraceae</taxon>
        <taxon>Brevundimonas</taxon>
    </lineage>
</organism>
<dbReference type="PANTHER" id="PTHR23517:SF15">
    <property type="entry name" value="PROTON-DEPENDENT OLIGOPEPTIDE FAMILY TRANSPORT PROTEIN"/>
    <property type="match status" value="1"/>
</dbReference>
<comment type="similarity">
    <text evidence="8">Belongs to the major facilitator superfamily. Proton-dependent oligopeptide transporter (POT/PTR) (TC 2.A.17) family.</text>
</comment>
<dbReference type="PROSITE" id="PS01022">
    <property type="entry name" value="PTR2_1"/>
    <property type="match status" value="1"/>
</dbReference>
<evidence type="ECO:0000313" key="11">
    <source>
        <dbReference type="Proteomes" id="UP001549313"/>
    </source>
</evidence>
<keyword evidence="5" id="KW-0571">Peptide transport</keyword>
<feature type="transmembrane region" description="Helical" evidence="9">
    <location>
        <begin position="240"/>
        <end position="262"/>
    </location>
</feature>
<evidence type="ECO:0000256" key="1">
    <source>
        <dbReference type="ARBA" id="ARBA00004651"/>
    </source>
</evidence>
<dbReference type="InterPro" id="IPR000109">
    <property type="entry name" value="POT_fam"/>
</dbReference>
<dbReference type="PROSITE" id="PS01023">
    <property type="entry name" value="PTR2_2"/>
    <property type="match status" value="1"/>
</dbReference>
<feature type="transmembrane region" description="Helical" evidence="9">
    <location>
        <begin position="509"/>
        <end position="532"/>
    </location>
</feature>
<keyword evidence="2 8" id="KW-0813">Transport</keyword>
<keyword evidence="4 8" id="KW-0812">Transmembrane</keyword>
<evidence type="ECO:0000256" key="7">
    <source>
        <dbReference type="ARBA" id="ARBA00023136"/>
    </source>
</evidence>
<feature type="transmembrane region" description="Helical" evidence="9">
    <location>
        <begin position="445"/>
        <end position="464"/>
    </location>
</feature>
<evidence type="ECO:0000256" key="2">
    <source>
        <dbReference type="ARBA" id="ARBA00022448"/>
    </source>
</evidence>
<sequence length="586" mass="62464">MSTTDGGGALAAPQKTFLGHPRGLVILFFTEMWERFSYYGMRALLVMYLTQHFLFGPAEAQGIYAAYAALVYLMPVLGGMIADKYLGARKAVIIGAVLLVAGHFTMAFEGTGGKESLTIGERTYQIEVDGRDQNRKMYAVDGDQRVHITITPEGVTRVGADAAAAASPAAVAAPAQGFPAFTPAGGYKVDTKRDTAFGEPVLFLALSLIIMGVGFLKANISTVVGALYEENDPRRDGGFTIFYVGINLGSLLATAACSYLGFTYGWAYGFGLAGIGMLMGLLTFLVGTPWLEGRGAPPVPLKGRSILGVPVEAFFWIAGIVAVVPVWLLMQRHSVVQTILIPIAVLTFAGVVGYTVFRLKGAERSRMLVAQVLIFFSVLFWALFEQAGSSLTLFADQSTEMPAWFNAGYTQMFNPGVIVIGGPIMAALWVWLGKRNREPSTPVKFSAALVFVGAGFLLLAWAAANNFNESFRVPLLVLFLTYVFHTIGELCLSPVGLSMITKLSVARVVGLMMGVWFLSSSVAHIVAGWIAAATATDTVAGVVTNPKLALETYGSIFGTIGWTGVGVGVVLLLLSPLLKKGMAGVH</sequence>
<evidence type="ECO:0000256" key="4">
    <source>
        <dbReference type="ARBA" id="ARBA00022692"/>
    </source>
</evidence>
<accession>A0ABV2RFE5</accession>
<dbReference type="CDD" id="cd17346">
    <property type="entry name" value="MFS_DtpA_like"/>
    <property type="match status" value="1"/>
</dbReference>
<evidence type="ECO:0000256" key="6">
    <source>
        <dbReference type="ARBA" id="ARBA00022989"/>
    </source>
</evidence>
<feature type="transmembrane region" description="Helical" evidence="9">
    <location>
        <begin position="476"/>
        <end position="497"/>
    </location>
</feature>
<dbReference type="Gene3D" id="1.20.1250.20">
    <property type="entry name" value="MFS general substrate transporter like domains"/>
    <property type="match status" value="2"/>
</dbReference>
<dbReference type="EMBL" id="JBEPTF010000006">
    <property type="protein sequence ID" value="MET4685316.1"/>
    <property type="molecule type" value="Genomic_DNA"/>
</dbReference>
<protein>
    <submittedName>
        <fullName evidence="10">POT family proton-dependent oligopeptide transporter</fullName>
    </submittedName>
</protein>
<evidence type="ECO:0000313" key="10">
    <source>
        <dbReference type="EMBL" id="MET4685316.1"/>
    </source>
</evidence>
<dbReference type="InterPro" id="IPR050171">
    <property type="entry name" value="MFS_Transporters"/>
</dbReference>